<proteinExistence type="predicted"/>
<evidence type="ECO:0000313" key="2">
    <source>
        <dbReference type="EMBL" id="ATI18642.1"/>
    </source>
</evidence>
<dbReference type="EMBL" id="MF766044">
    <property type="protein sequence ID" value="ATI18642.1"/>
    <property type="molecule type" value="Genomic_DNA"/>
</dbReference>
<keyword evidence="3" id="KW-1185">Reference proteome</keyword>
<name>A0A291LGU4_9CAUD</name>
<evidence type="ECO:0000259" key="1">
    <source>
        <dbReference type="Pfam" id="PF14594"/>
    </source>
</evidence>
<dbReference type="Proteomes" id="UP000228562">
    <property type="component" value="Segment"/>
</dbReference>
<organism evidence="2 3">
    <name type="scientific">Streptomyces phage Amethyst</name>
    <dbReference type="NCBI Taxonomy" id="2041205"/>
    <lineage>
        <taxon>Viruses</taxon>
        <taxon>Duplodnaviria</taxon>
        <taxon>Heunggongvirae</taxon>
        <taxon>Uroviricota</taxon>
        <taxon>Caudoviricetes</taxon>
        <taxon>Arquatrovirinae</taxon>
        <taxon>Omarvirus</taxon>
        <taxon>Omarvirus amethyst</taxon>
    </lineage>
</organism>
<dbReference type="Pfam" id="PF14594">
    <property type="entry name" value="Sipho_Gp37"/>
    <property type="match status" value="1"/>
</dbReference>
<gene>
    <name evidence="2" type="ORF">SEA_AMETHYST_20</name>
</gene>
<reference evidence="2 3" key="1">
    <citation type="submission" date="2017-08" db="EMBL/GenBank/DDBJ databases">
        <authorList>
            <person name="Spangler E.H."/>
            <person name="Amajor V.O."/>
            <person name="Gomez X.D."/>
            <person name="Bhuiyan S."/>
            <person name="Layton S.R."/>
            <person name="Kim T."/>
            <person name="Hughes L.E."/>
            <person name="Garlena R.A."/>
            <person name="Russell D.A."/>
            <person name="Pope W.H."/>
            <person name="Jacobs-Sera D."/>
            <person name="Hendrix R.W."/>
            <person name="Hatfull G.F."/>
        </authorList>
    </citation>
    <scope>NUCLEOTIDE SEQUENCE [LARGE SCALE GENOMIC DNA]</scope>
</reference>
<protein>
    <submittedName>
        <fullName evidence="2">Minor tail protein</fullName>
    </submittedName>
</protein>
<accession>A0A291LGU4</accession>
<sequence>MRLKDITVEVRDKTLTRRGIIRPEELQLELTDNFNNVGSWSLTLASEHPLCDTLRTPGAGIIVTGPDDVLLSGPMVKSEFASTPTDPDGTVLFEGVSDTVCLADALAFPQPSNPDGASQTQSHDVRSGRVETVMHAYVNANIGPSAPAARRKTGLILGADGARGPIINQSARFPVLGNLLSEIALLGKLGFRVVQRGANLVFETYAITDRTAFVRLDVRNGTLSGQKVAISPPGVTRAIVAGQGELTERQFIEVDTAESIAAEADWGRRIEQFIDQRNTDDWAELQQAGDEAMEEGGFTAINVQVVPMEDSQARFGKEWGLGDDLVVIVDDQELKSTVTGYIIKADSSGFRLGALLGDATGFDADAALNKRVSNTETRLSNLERNSSGGGASSDDQIMRIMGVW</sequence>
<feature type="domain" description="Gp28/Gp37-like" evidence="1">
    <location>
        <begin position="7"/>
        <end position="358"/>
    </location>
</feature>
<evidence type="ECO:0000313" key="3">
    <source>
        <dbReference type="Proteomes" id="UP000228562"/>
    </source>
</evidence>
<dbReference type="InterPro" id="IPR029432">
    <property type="entry name" value="Gp28/Gp37-like_dom"/>
</dbReference>